<reference evidence="2" key="1">
    <citation type="submission" date="2020-06" db="EMBL/GenBank/DDBJ databases">
        <authorList>
            <person name="Li T."/>
            <person name="Hu X."/>
            <person name="Zhang T."/>
            <person name="Song X."/>
            <person name="Zhang H."/>
            <person name="Dai N."/>
            <person name="Sheng W."/>
            <person name="Hou X."/>
            <person name="Wei L."/>
        </authorList>
    </citation>
    <scope>NUCLEOTIDE SEQUENCE</scope>
    <source>
        <strain evidence="2">G02</strain>
        <tissue evidence="2">Leaf</tissue>
    </source>
</reference>
<dbReference type="SUPFAM" id="SSF53098">
    <property type="entry name" value="Ribonuclease H-like"/>
    <property type="match status" value="1"/>
</dbReference>
<dbReference type="GO" id="GO:0015074">
    <property type="term" value="P:DNA integration"/>
    <property type="evidence" value="ECO:0007669"/>
    <property type="project" value="InterPro"/>
</dbReference>
<comment type="caution">
    <text evidence="2">The sequence shown here is derived from an EMBL/GenBank/DDBJ whole genome shotgun (WGS) entry which is preliminary data.</text>
</comment>
<evidence type="ECO:0000313" key="2">
    <source>
        <dbReference type="EMBL" id="KAL0293712.1"/>
    </source>
</evidence>
<dbReference type="InterPro" id="IPR039537">
    <property type="entry name" value="Retrotran_Ty1/copia-like"/>
</dbReference>
<dbReference type="AlphaFoldDB" id="A0AAW2JHI5"/>
<dbReference type="PANTHER" id="PTHR42648">
    <property type="entry name" value="TRANSPOSASE, PUTATIVE-RELATED"/>
    <property type="match status" value="1"/>
</dbReference>
<dbReference type="InterPro" id="IPR012337">
    <property type="entry name" value="RNaseH-like_sf"/>
</dbReference>
<accession>A0AAW2JHI5</accession>
<organism evidence="2">
    <name type="scientific">Sesamum radiatum</name>
    <name type="common">Black benniseed</name>
    <dbReference type="NCBI Taxonomy" id="300843"/>
    <lineage>
        <taxon>Eukaryota</taxon>
        <taxon>Viridiplantae</taxon>
        <taxon>Streptophyta</taxon>
        <taxon>Embryophyta</taxon>
        <taxon>Tracheophyta</taxon>
        <taxon>Spermatophyta</taxon>
        <taxon>Magnoliopsida</taxon>
        <taxon>eudicotyledons</taxon>
        <taxon>Gunneridae</taxon>
        <taxon>Pentapetalae</taxon>
        <taxon>asterids</taxon>
        <taxon>lamiids</taxon>
        <taxon>Lamiales</taxon>
        <taxon>Pedaliaceae</taxon>
        <taxon>Sesamum</taxon>
    </lineage>
</organism>
<dbReference type="GO" id="GO:0003676">
    <property type="term" value="F:nucleic acid binding"/>
    <property type="evidence" value="ECO:0007669"/>
    <property type="project" value="InterPro"/>
</dbReference>
<dbReference type="Gene3D" id="3.30.420.10">
    <property type="entry name" value="Ribonuclease H-like superfamily/Ribonuclease H"/>
    <property type="match status" value="1"/>
</dbReference>
<gene>
    <name evidence="2" type="ORF">Sradi_6922300</name>
</gene>
<feature type="domain" description="Integrase catalytic" evidence="1">
    <location>
        <begin position="1"/>
        <end position="145"/>
    </location>
</feature>
<evidence type="ECO:0000259" key="1">
    <source>
        <dbReference type="PROSITE" id="PS50994"/>
    </source>
</evidence>
<dbReference type="InterPro" id="IPR001584">
    <property type="entry name" value="Integrase_cat-core"/>
</dbReference>
<dbReference type="InterPro" id="IPR036397">
    <property type="entry name" value="RNaseH_sf"/>
</dbReference>
<dbReference type="EMBL" id="JACGWJ010000277">
    <property type="protein sequence ID" value="KAL0293712.1"/>
    <property type="molecule type" value="Genomic_DNA"/>
</dbReference>
<reference evidence="2" key="2">
    <citation type="journal article" date="2024" name="Plant">
        <title>Genomic evolution and insights into agronomic trait innovations of Sesamum species.</title>
        <authorList>
            <person name="Miao H."/>
            <person name="Wang L."/>
            <person name="Qu L."/>
            <person name="Liu H."/>
            <person name="Sun Y."/>
            <person name="Le M."/>
            <person name="Wang Q."/>
            <person name="Wei S."/>
            <person name="Zheng Y."/>
            <person name="Lin W."/>
            <person name="Duan Y."/>
            <person name="Cao H."/>
            <person name="Xiong S."/>
            <person name="Wang X."/>
            <person name="Wei L."/>
            <person name="Li C."/>
            <person name="Ma Q."/>
            <person name="Ju M."/>
            <person name="Zhao R."/>
            <person name="Li G."/>
            <person name="Mu C."/>
            <person name="Tian Q."/>
            <person name="Mei H."/>
            <person name="Zhang T."/>
            <person name="Gao T."/>
            <person name="Zhang H."/>
        </authorList>
    </citation>
    <scope>NUCLEOTIDE SEQUENCE</scope>
    <source>
        <strain evidence="2">G02</strain>
    </source>
</reference>
<proteinExistence type="predicted"/>
<protein>
    <submittedName>
        <fullName evidence="2">Retrovirus-related Pol polyprotein from transposon TNT 1-94</fullName>
    </submittedName>
</protein>
<dbReference type="PANTHER" id="PTHR42648:SF27">
    <property type="entry name" value="RNA-DIRECTED DNA POLYMERASE"/>
    <property type="match status" value="1"/>
</dbReference>
<name>A0AAW2JHI5_SESRA</name>
<sequence length="145" mass="16498">MTKKPFIEQSAIANSLLDLIYTNICGPLSTPPKGGYLYFIIFANDHSWYGYVYLMGYKSEAFGRFKEYRLEVENQTGRKIKALRLDGGKEYLSGEFIEYLKENGILSQWTPPGTPQLNGVAKKRKQTLLDIVQSMTSFTKLSSSF</sequence>
<dbReference type="PROSITE" id="PS50994">
    <property type="entry name" value="INTEGRASE"/>
    <property type="match status" value="1"/>
</dbReference>